<proteinExistence type="predicted"/>
<evidence type="ECO:0000313" key="1">
    <source>
        <dbReference type="EMBL" id="CAF1097729.1"/>
    </source>
</evidence>
<dbReference type="Proteomes" id="UP000663864">
    <property type="component" value="Unassembled WGS sequence"/>
</dbReference>
<sequence>MSISNLVRYCSLTLRLIYITARSLLPVESIYYDTRRYAGHAHWQNIAKTKAANDQIKSRVIGKLSSKIVTAIRSKYSNIR</sequence>
<dbReference type="Proteomes" id="UP000663882">
    <property type="component" value="Unassembled WGS sequence"/>
</dbReference>
<dbReference type="EMBL" id="CAJNOO010001553">
    <property type="protein sequence ID" value="CAF1169398.1"/>
    <property type="molecule type" value="Genomic_DNA"/>
</dbReference>
<dbReference type="SUPFAM" id="SSF75625">
    <property type="entry name" value="YebC-like"/>
    <property type="match status" value="1"/>
</dbReference>
<dbReference type="InterPro" id="IPR029072">
    <property type="entry name" value="YebC-like"/>
</dbReference>
<reference evidence="3" key="1">
    <citation type="submission" date="2021-02" db="EMBL/GenBank/DDBJ databases">
        <authorList>
            <person name="Nowell W R."/>
        </authorList>
    </citation>
    <scope>NUCLEOTIDE SEQUENCE</scope>
</reference>
<dbReference type="AlphaFoldDB" id="A0A814VQL4"/>
<protein>
    <submittedName>
        <fullName evidence="3">Uncharacterized protein</fullName>
    </submittedName>
</protein>
<dbReference type="InterPro" id="IPR017856">
    <property type="entry name" value="Integrase-like_N"/>
</dbReference>
<dbReference type="EMBL" id="CAJNOT010001388">
    <property type="protein sequence ID" value="CAF1192003.1"/>
    <property type="molecule type" value="Genomic_DNA"/>
</dbReference>
<evidence type="ECO:0000313" key="3">
    <source>
        <dbReference type="EMBL" id="CAF1192003.1"/>
    </source>
</evidence>
<dbReference type="Gene3D" id="1.10.10.200">
    <property type="match status" value="1"/>
</dbReference>
<dbReference type="Proteomes" id="UP000663889">
    <property type="component" value="Unassembled WGS sequence"/>
</dbReference>
<name>A0A814VQL4_9BILA</name>
<dbReference type="OrthoDB" id="2017544at2759"/>
<organism evidence="3 4">
    <name type="scientific">Rotaria sordida</name>
    <dbReference type="NCBI Taxonomy" id="392033"/>
    <lineage>
        <taxon>Eukaryota</taxon>
        <taxon>Metazoa</taxon>
        <taxon>Spiralia</taxon>
        <taxon>Gnathifera</taxon>
        <taxon>Rotifera</taxon>
        <taxon>Eurotatoria</taxon>
        <taxon>Bdelloidea</taxon>
        <taxon>Philodinida</taxon>
        <taxon>Philodinidae</taxon>
        <taxon>Rotaria</taxon>
    </lineage>
</organism>
<evidence type="ECO:0000313" key="2">
    <source>
        <dbReference type="EMBL" id="CAF1169398.1"/>
    </source>
</evidence>
<evidence type="ECO:0000313" key="4">
    <source>
        <dbReference type="Proteomes" id="UP000663864"/>
    </source>
</evidence>
<dbReference type="EMBL" id="CAJNOU010000831">
    <property type="protein sequence ID" value="CAF1097729.1"/>
    <property type="molecule type" value="Genomic_DNA"/>
</dbReference>
<gene>
    <name evidence="2" type="ORF">RFH988_LOCUS22886</name>
    <name evidence="1" type="ORF">SEV965_LOCUS15704</name>
    <name evidence="3" type="ORF">ZHD862_LOCUS22360</name>
</gene>
<comment type="caution">
    <text evidence="3">The sequence shown here is derived from an EMBL/GenBank/DDBJ whole genome shotgun (WGS) entry which is preliminary data.</text>
</comment>
<accession>A0A814VQL4</accession>